<dbReference type="Proteomes" id="UP001059597">
    <property type="component" value="Plasmid SNP1"/>
</dbReference>
<evidence type="ECO:0000259" key="2">
    <source>
        <dbReference type="PROSITE" id="PS01124"/>
    </source>
</evidence>
<feature type="domain" description="HTH araC/xylS-type" evidence="2">
    <location>
        <begin position="9"/>
        <end position="86"/>
    </location>
</feature>
<proteinExistence type="predicted"/>
<accession>A0ABN6RB84</accession>
<organism evidence="3 4">
    <name type="scientific">Streptomyces nigrescens</name>
    <dbReference type="NCBI Taxonomy" id="1920"/>
    <lineage>
        <taxon>Bacteria</taxon>
        <taxon>Bacillati</taxon>
        <taxon>Actinomycetota</taxon>
        <taxon>Actinomycetes</taxon>
        <taxon>Kitasatosporales</taxon>
        <taxon>Streptomycetaceae</taxon>
        <taxon>Streptomyces</taxon>
    </lineage>
</organism>
<dbReference type="InterPro" id="IPR018060">
    <property type="entry name" value="HTH_AraC"/>
</dbReference>
<sequence>MSSSPCTIDRRRTFIVERLGDPELGPEVIAAAHQISLRYLHRVFQQQATTPMAFIRQQRLDRCRRDLVNAALSHLTIHAIATRWGYPQAGPLLPRLPDGGGDVAERVPGGPADGSGGG</sequence>
<evidence type="ECO:0000313" key="3">
    <source>
        <dbReference type="EMBL" id="BDM74141.1"/>
    </source>
</evidence>
<feature type="region of interest" description="Disordered" evidence="1">
    <location>
        <begin position="95"/>
        <end position="118"/>
    </location>
</feature>
<name>A0ABN6RB84_STRNI</name>
<dbReference type="Gene3D" id="1.10.10.60">
    <property type="entry name" value="Homeodomain-like"/>
    <property type="match status" value="1"/>
</dbReference>
<dbReference type="SMART" id="SM00342">
    <property type="entry name" value="HTH_ARAC"/>
    <property type="match status" value="1"/>
</dbReference>
<reference evidence="3" key="1">
    <citation type="submission" date="2022-06" db="EMBL/GenBank/DDBJ databases">
        <title>Complete genome sequence of Streptomyces nigrescens HEK616.</title>
        <authorList>
            <person name="Asamizu S."/>
            <person name="Onaka H."/>
        </authorList>
    </citation>
    <scope>NUCLEOTIDE SEQUENCE</scope>
    <source>
        <strain evidence="3">HEK616</strain>
        <plasmid evidence="3">SNP1</plasmid>
    </source>
</reference>
<dbReference type="Pfam" id="PF12833">
    <property type="entry name" value="HTH_18"/>
    <property type="match status" value="1"/>
</dbReference>
<geneLocation type="plasmid" evidence="3 4">
    <name>SNP1</name>
</geneLocation>
<dbReference type="RefSeq" id="WP_261957715.1">
    <property type="nucleotide sequence ID" value="NZ_AP026074.1"/>
</dbReference>
<keyword evidence="4" id="KW-1185">Reference proteome</keyword>
<protein>
    <recommendedName>
        <fullName evidence="2">HTH araC/xylS-type domain-containing protein</fullName>
    </recommendedName>
</protein>
<gene>
    <name evidence="3" type="ORF">HEK616_76280</name>
</gene>
<dbReference type="PROSITE" id="PS01124">
    <property type="entry name" value="HTH_ARAC_FAMILY_2"/>
    <property type="match status" value="1"/>
</dbReference>
<dbReference type="EMBL" id="AP026074">
    <property type="protein sequence ID" value="BDM74141.1"/>
    <property type="molecule type" value="Genomic_DNA"/>
</dbReference>
<evidence type="ECO:0000313" key="4">
    <source>
        <dbReference type="Proteomes" id="UP001059597"/>
    </source>
</evidence>
<evidence type="ECO:0000256" key="1">
    <source>
        <dbReference type="SAM" id="MobiDB-lite"/>
    </source>
</evidence>
<keyword evidence="3" id="KW-0614">Plasmid</keyword>